<gene>
    <name evidence="3" type="ORF">BKD30_09755</name>
</gene>
<dbReference type="PANTHER" id="PTHR33713:SF10">
    <property type="entry name" value="ANTITOXIN YAFN"/>
    <property type="match status" value="1"/>
</dbReference>
<dbReference type="Proteomes" id="UP000187085">
    <property type="component" value="Unassembled WGS sequence"/>
</dbReference>
<evidence type="ECO:0000313" key="3">
    <source>
        <dbReference type="EMBL" id="OMH24225.1"/>
    </source>
</evidence>
<name>A0A1R1L9J7_9MICC</name>
<dbReference type="Gene3D" id="3.40.1620.10">
    <property type="entry name" value="YefM-like domain"/>
    <property type="match status" value="1"/>
</dbReference>
<proteinExistence type="inferred from homology"/>
<dbReference type="EMBL" id="MRDE01000064">
    <property type="protein sequence ID" value="OMH24225.1"/>
    <property type="molecule type" value="Genomic_DNA"/>
</dbReference>
<dbReference type="InterPro" id="IPR051405">
    <property type="entry name" value="phD/YefM_antitoxin"/>
</dbReference>
<protein>
    <recommendedName>
        <fullName evidence="2">Antitoxin</fullName>
    </recommendedName>
</protein>
<dbReference type="Pfam" id="PF02604">
    <property type="entry name" value="PhdYeFM_antitox"/>
    <property type="match status" value="1"/>
</dbReference>
<reference evidence="3 4" key="1">
    <citation type="submission" date="2016-12" db="EMBL/GenBank/DDBJ databases">
        <title>Draft genome of Tersicoccus phoenicis 1P05MA.</title>
        <authorList>
            <person name="Nakajima Y."/>
            <person name="Yoshizawa S."/>
            <person name="Nakamura K."/>
            <person name="Ogura Y."/>
            <person name="Hayashi T."/>
            <person name="Kogure K."/>
        </authorList>
    </citation>
    <scope>NUCLEOTIDE SEQUENCE [LARGE SCALE GENOMIC DNA]</scope>
    <source>
        <strain evidence="3 4">1p05MA</strain>
    </source>
</reference>
<dbReference type="OrthoDB" id="488160at2"/>
<dbReference type="STRING" id="554083.BKD30_09755"/>
<dbReference type="SUPFAM" id="SSF143120">
    <property type="entry name" value="YefM-like"/>
    <property type="match status" value="1"/>
</dbReference>
<dbReference type="Gene3D" id="1.10.1220.170">
    <property type="match status" value="1"/>
</dbReference>
<keyword evidence="4" id="KW-1185">Reference proteome</keyword>
<evidence type="ECO:0000256" key="2">
    <source>
        <dbReference type="RuleBase" id="RU362080"/>
    </source>
</evidence>
<organism evidence="3 4">
    <name type="scientific">Tersicoccus phoenicis</name>
    <dbReference type="NCBI Taxonomy" id="554083"/>
    <lineage>
        <taxon>Bacteria</taxon>
        <taxon>Bacillati</taxon>
        <taxon>Actinomycetota</taxon>
        <taxon>Actinomycetes</taxon>
        <taxon>Micrococcales</taxon>
        <taxon>Micrococcaceae</taxon>
        <taxon>Tersicoccus</taxon>
    </lineage>
</organism>
<dbReference type="InterPro" id="IPR036165">
    <property type="entry name" value="YefM-like_sf"/>
</dbReference>
<dbReference type="InterPro" id="IPR006442">
    <property type="entry name" value="Antitoxin_Phd/YefM"/>
</dbReference>
<sequence length="97" mass="10557">MTTLPLATVRDRLSALVDDVARTHDTLTITRNGTPAAVVLSVEDYDSIMETLALLNDPTDRERLAEADESIAKGDVTTGEEMASLLARRRQRETGTA</sequence>
<accession>A0A1R1L9J7</accession>
<comment type="function">
    <text evidence="2">Antitoxin component of a type II toxin-antitoxin (TA) system.</text>
</comment>
<evidence type="ECO:0000313" key="4">
    <source>
        <dbReference type="Proteomes" id="UP000187085"/>
    </source>
</evidence>
<evidence type="ECO:0000256" key="1">
    <source>
        <dbReference type="ARBA" id="ARBA00009981"/>
    </source>
</evidence>
<comment type="caution">
    <text evidence="3">The sequence shown here is derived from an EMBL/GenBank/DDBJ whole genome shotgun (WGS) entry which is preliminary data.</text>
</comment>
<dbReference type="NCBIfam" id="TIGR01552">
    <property type="entry name" value="phd_fam"/>
    <property type="match status" value="1"/>
</dbReference>
<dbReference type="AlphaFoldDB" id="A0A1R1L9J7"/>
<dbReference type="PANTHER" id="PTHR33713">
    <property type="entry name" value="ANTITOXIN YAFN-RELATED"/>
    <property type="match status" value="1"/>
</dbReference>
<comment type="similarity">
    <text evidence="1 2">Belongs to the phD/YefM antitoxin family.</text>
</comment>